<sequence length="258" mass="27620">MTGPALAPPAGPATPVVDVQGAVVTLGAQRVLHGVDLRVEEGELVALLGANGSGKSTLLRSVVGVLPLDSGSAQLFRHDVTTRAAHRQLGYVPQHAVESGNIPATAREAVATGLLGPRSWFPRSRDLRVGALLSDVGLGDLVDRPVTEMSGGQRQRVMIARALVREPSFLVLDEPFSGVDVASRELITALFRRLHERGRTILVVLHDLGELEQDITRTVILEGGRVVYDGPPEDRPRLDTGHEHALRPAPSLGEELDR</sequence>
<dbReference type="GO" id="GO:0005524">
    <property type="term" value="F:ATP binding"/>
    <property type="evidence" value="ECO:0007669"/>
    <property type="project" value="UniProtKB-KW"/>
</dbReference>
<dbReference type="Pfam" id="PF00005">
    <property type="entry name" value="ABC_tran"/>
    <property type="match status" value="1"/>
</dbReference>
<proteinExistence type="inferred from homology"/>
<dbReference type="PANTHER" id="PTHR42734">
    <property type="entry name" value="METAL TRANSPORT SYSTEM ATP-BINDING PROTEIN TM_0124-RELATED"/>
    <property type="match status" value="1"/>
</dbReference>
<feature type="region of interest" description="Disordered" evidence="5">
    <location>
        <begin position="228"/>
        <end position="258"/>
    </location>
</feature>
<keyword evidence="2" id="KW-0813">Transport</keyword>
<keyword evidence="8" id="KW-1185">Reference proteome</keyword>
<dbReference type="SMART" id="SM00382">
    <property type="entry name" value="AAA"/>
    <property type="match status" value="1"/>
</dbReference>
<evidence type="ECO:0000256" key="1">
    <source>
        <dbReference type="ARBA" id="ARBA00005417"/>
    </source>
</evidence>
<evidence type="ECO:0000313" key="7">
    <source>
        <dbReference type="EMBL" id="MFC0674216.1"/>
    </source>
</evidence>
<protein>
    <submittedName>
        <fullName evidence="7">Metal ABC transporter ATP-binding protein</fullName>
    </submittedName>
</protein>
<feature type="compositionally biased region" description="Basic and acidic residues" evidence="5">
    <location>
        <begin position="232"/>
        <end position="246"/>
    </location>
</feature>
<dbReference type="PROSITE" id="PS00211">
    <property type="entry name" value="ABC_TRANSPORTER_1"/>
    <property type="match status" value="1"/>
</dbReference>
<dbReference type="InterPro" id="IPR027417">
    <property type="entry name" value="P-loop_NTPase"/>
</dbReference>
<dbReference type="PROSITE" id="PS50893">
    <property type="entry name" value="ABC_TRANSPORTER_2"/>
    <property type="match status" value="1"/>
</dbReference>
<reference evidence="7 8" key="1">
    <citation type="submission" date="2024-09" db="EMBL/GenBank/DDBJ databases">
        <authorList>
            <person name="Sun Q."/>
            <person name="Mori K."/>
        </authorList>
    </citation>
    <scope>NUCLEOTIDE SEQUENCE [LARGE SCALE GENOMIC DNA]</scope>
    <source>
        <strain evidence="7 8">CICC 10874</strain>
    </source>
</reference>
<dbReference type="InterPro" id="IPR003593">
    <property type="entry name" value="AAA+_ATPase"/>
</dbReference>
<dbReference type="SUPFAM" id="SSF52540">
    <property type="entry name" value="P-loop containing nucleoside triphosphate hydrolases"/>
    <property type="match status" value="1"/>
</dbReference>
<gene>
    <name evidence="7" type="ORF">ACFFF6_09630</name>
</gene>
<evidence type="ECO:0000256" key="5">
    <source>
        <dbReference type="SAM" id="MobiDB-lite"/>
    </source>
</evidence>
<dbReference type="PANTHER" id="PTHR42734:SF5">
    <property type="entry name" value="IRON TRANSPORT SYSTEM ATP-BINDING PROTEIN HI_0361-RELATED"/>
    <property type="match status" value="1"/>
</dbReference>
<evidence type="ECO:0000259" key="6">
    <source>
        <dbReference type="PROSITE" id="PS50893"/>
    </source>
</evidence>
<evidence type="ECO:0000256" key="2">
    <source>
        <dbReference type="ARBA" id="ARBA00022448"/>
    </source>
</evidence>
<comment type="caution">
    <text evidence="7">The sequence shown here is derived from an EMBL/GenBank/DDBJ whole genome shotgun (WGS) entry which is preliminary data.</text>
</comment>
<comment type="similarity">
    <text evidence="1">Belongs to the ABC transporter superfamily.</text>
</comment>
<name>A0ABV6RB49_9MICO</name>
<organism evidence="7 8">
    <name type="scientific">Brachybacterium hainanense</name>
    <dbReference type="NCBI Taxonomy" id="1541174"/>
    <lineage>
        <taxon>Bacteria</taxon>
        <taxon>Bacillati</taxon>
        <taxon>Actinomycetota</taxon>
        <taxon>Actinomycetes</taxon>
        <taxon>Micrococcales</taxon>
        <taxon>Dermabacteraceae</taxon>
        <taxon>Brachybacterium</taxon>
    </lineage>
</organism>
<evidence type="ECO:0000313" key="8">
    <source>
        <dbReference type="Proteomes" id="UP001589793"/>
    </source>
</evidence>
<dbReference type="RefSeq" id="WP_376980150.1">
    <property type="nucleotide sequence ID" value="NZ_JBHLSV010000010.1"/>
</dbReference>
<keyword evidence="3" id="KW-0547">Nucleotide-binding</keyword>
<dbReference type="Gene3D" id="3.40.50.300">
    <property type="entry name" value="P-loop containing nucleotide triphosphate hydrolases"/>
    <property type="match status" value="1"/>
</dbReference>
<evidence type="ECO:0000256" key="4">
    <source>
        <dbReference type="ARBA" id="ARBA00022840"/>
    </source>
</evidence>
<dbReference type="InterPro" id="IPR050153">
    <property type="entry name" value="Metal_Ion_Import_ABC"/>
</dbReference>
<accession>A0ABV6RB49</accession>
<dbReference type="EMBL" id="JBHLSV010000010">
    <property type="protein sequence ID" value="MFC0674216.1"/>
    <property type="molecule type" value="Genomic_DNA"/>
</dbReference>
<dbReference type="InterPro" id="IPR017871">
    <property type="entry name" value="ABC_transporter-like_CS"/>
</dbReference>
<dbReference type="Proteomes" id="UP001589793">
    <property type="component" value="Unassembled WGS sequence"/>
</dbReference>
<dbReference type="InterPro" id="IPR003439">
    <property type="entry name" value="ABC_transporter-like_ATP-bd"/>
</dbReference>
<keyword evidence="4 7" id="KW-0067">ATP-binding</keyword>
<evidence type="ECO:0000256" key="3">
    <source>
        <dbReference type="ARBA" id="ARBA00022741"/>
    </source>
</evidence>
<feature type="domain" description="ABC transporter" evidence="6">
    <location>
        <begin position="17"/>
        <end position="248"/>
    </location>
</feature>